<dbReference type="InterPro" id="IPR016890">
    <property type="entry name" value="UCP028520"/>
</dbReference>
<dbReference type="Gene3D" id="3.40.630.30">
    <property type="match status" value="1"/>
</dbReference>
<dbReference type="GO" id="GO:0016746">
    <property type="term" value="F:acyltransferase activity"/>
    <property type="evidence" value="ECO:0007669"/>
    <property type="project" value="UniProtKB-KW"/>
</dbReference>
<dbReference type="EC" id="2.3.1.-" evidence="4"/>
<dbReference type="CDD" id="cd04301">
    <property type="entry name" value="NAT_SF"/>
    <property type="match status" value="1"/>
</dbReference>
<dbReference type="InterPro" id="IPR050680">
    <property type="entry name" value="YpeA/RimI_acetyltransf"/>
</dbReference>
<dbReference type="PANTHER" id="PTHR43420">
    <property type="entry name" value="ACETYLTRANSFERASE"/>
    <property type="match status" value="1"/>
</dbReference>
<feature type="domain" description="N-acetyltransferase" evidence="3">
    <location>
        <begin position="1"/>
        <end position="163"/>
    </location>
</feature>
<dbReference type="RefSeq" id="WP_306728102.1">
    <property type="nucleotide sequence ID" value="NZ_JAVDDT010000003.1"/>
</dbReference>
<dbReference type="EMBL" id="JAVDDT010000003">
    <property type="protein sequence ID" value="MDQ2069604.1"/>
    <property type="molecule type" value="Genomic_DNA"/>
</dbReference>
<keyword evidence="5" id="KW-1185">Reference proteome</keyword>
<dbReference type="PIRSF" id="PIRSF028520">
    <property type="entry name" value="UCP028520"/>
    <property type="match status" value="1"/>
</dbReference>
<dbReference type="InterPro" id="IPR016181">
    <property type="entry name" value="Acyl_CoA_acyltransferase"/>
</dbReference>
<dbReference type="Proteomes" id="UP001239019">
    <property type="component" value="Unassembled WGS sequence"/>
</dbReference>
<organism evidence="4 5">
    <name type="scientific">Natronospira bacteriovora</name>
    <dbReference type="NCBI Taxonomy" id="3069753"/>
    <lineage>
        <taxon>Bacteria</taxon>
        <taxon>Pseudomonadati</taxon>
        <taxon>Pseudomonadota</taxon>
        <taxon>Gammaproteobacteria</taxon>
        <taxon>Natronospirales</taxon>
        <taxon>Natronospiraceae</taxon>
        <taxon>Natronospira</taxon>
    </lineage>
</organism>
<accession>A0ABU0W6G9</accession>
<keyword evidence="1 4" id="KW-0808">Transferase</keyword>
<proteinExistence type="predicted"/>
<gene>
    <name evidence="4" type="ORF">RBH19_06950</name>
</gene>
<dbReference type="SUPFAM" id="SSF55729">
    <property type="entry name" value="Acyl-CoA N-acyltransferases (Nat)"/>
    <property type="match status" value="1"/>
</dbReference>
<evidence type="ECO:0000256" key="2">
    <source>
        <dbReference type="ARBA" id="ARBA00023315"/>
    </source>
</evidence>
<evidence type="ECO:0000313" key="4">
    <source>
        <dbReference type="EMBL" id="MDQ2069604.1"/>
    </source>
</evidence>
<reference evidence="4 5" key="1">
    <citation type="submission" date="2023-08" db="EMBL/GenBank/DDBJ databases">
        <title>Whole-genome sequencing of halo(alkali)philic microorganisms from hypersaline lakes.</title>
        <authorList>
            <person name="Sorokin D.Y."/>
            <person name="Abbas B."/>
            <person name="Merkel A.Y."/>
        </authorList>
    </citation>
    <scope>NUCLEOTIDE SEQUENCE [LARGE SCALE GENOMIC DNA]</scope>
    <source>
        <strain evidence="4 5">AB-CW4</strain>
    </source>
</reference>
<evidence type="ECO:0000259" key="3">
    <source>
        <dbReference type="PROSITE" id="PS51186"/>
    </source>
</evidence>
<dbReference type="InterPro" id="IPR000182">
    <property type="entry name" value="GNAT_dom"/>
</dbReference>
<protein>
    <submittedName>
        <fullName evidence="4">GNAT family N-acetyltransferase</fullName>
        <ecNumber evidence="4">2.3.1.-</ecNumber>
    </submittedName>
</protein>
<dbReference type="PROSITE" id="PS51186">
    <property type="entry name" value="GNAT"/>
    <property type="match status" value="1"/>
</dbReference>
<sequence length="163" mass="18698">MRLRDARLDDLGAILSLNREWEHFLSPLDSERLARLHGMAAYHRVITEAEGKAVLAFLLAFREGADYDSSNYAWFTRRYDHFLYVDRLVVATAAQGTGLGSQLYEDLFSQALNRGIDHVCCEFDLNPPNPRSRAFHESFGFEEVGSRQDSRTGKRVSMRLLRL</sequence>
<evidence type="ECO:0000313" key="5">
    <source>
        <dbReference type="Proteomes" id="UP001239019"/>
    </source>
</evidence>
<dbReference type="Pfam" id="PF00583">
    <property type="entry name" value="Acetyltransf_1"/>
    <property type="match status" value="1"/>
</dbReference>
<evidence type="ECO:0000256" key="1">
    <source>
        <dbReference type="ARBA" id="ARBA00022679"/>
    </source>
</evidence>
<keyword evidence="2 4" id="KW-0012">Acyltransferase</keyword>
<name>A0ABU0W6G9_9GAMM</name>
<comment type="caution">
    <text evidence="4">The sequence shown here is derived from an EMBL/GenBank/DDBJ whole genome shotgun (WGS) entry which is preliminary data.</text>
</comment>